<organism evidence="1 2">
    <name type="scientific">Clostridium thailandense</name>
    <dbReference type="NCBI Taxonomy" id="2794346"/>
    <lineage>
        <taxon>Bacteria</taxon>
        <taxon>Bacillati</taxon>
        <taxon>Bacillota</taxon>
        <taxon>Clostridia</taxon>
        <taxon>Eubacteriales</taxon>
        <taxon>Clostridiaceae</taxon>
        <taxon>Clostridium</taxon>
    </lineage>
</organism>
<reference evidence="1" key="1">
    <citation type="submission" date="2020-12" db="EMBL/GenBank/DDBJ databases">
        <title>Clostridium thailandense sp. nov., a novel acetogenic bacterium isolated from peat land soil in Thailand.</title>
        <authorList>
            <person name="Chaikitkaew S."/>
            <person name="Birkeland N.K."/>
        </authorList>
    </citation>
    <scope>NUCLEOTIDE SEQUENCE</scope>
    <source>
        <strain evidence="1">PL3</strain>
    </source>
</reference>
<evidence type="ECO:0000313" key="2">
    <source>
        <dbReference type="Proteomes" id="UP000694308"/>
    </source>
</evidence>
<gene>
    <name evidence="1" type="ORF">I6U48_21385</name>
</gene>
<keyword evidence="2" id="KW-1185">Reference proteome</keyword>
<comment type="caution">
    <text evidence="1">The sequence shown here is derived from an EMBL/GenBank/DDBJ whole genome shotgun (WGS) entry which is preliminary data.</text>
</comment>
<accession>A0A949U319</accession>
<dbReference type="AlphaFoldDB" id="A0A949U319"/>
<proteinExistence type="predicted"/>
<evidence type="ECO:0000313" key="1">
    <source>
        <dbReference type="EMBL" id="MBV7275459.1"/>
    </source>
</evidence>
<dbReference type="RefSeq" id="WP_218322511.1">
    <property type="nucleotide sequence ID" value="NZ_JAEEGC010000124.1"/>
</dbReference>
<protein>
    <submittedName>
        <fullName evidence="1">Uncharacterized protein</fullName>
    </submittedName>
</protein>
<name>A0A949U319_9CLOT</name>
<sequence length="68" mass="7577">MADKLIVSIDGIIVEGNFTEEEKEAIEQQKQNELLNPQIIVEPVDAEKVAMAEAIIDLEARLSVLENK</sequence>
<dbReference type="Proteomes" id="UP000694308">
    <property type="component" value="Unassembled WGS sequence"/>
</dbReference>
<dbReference type="EMBL" id="JAEEGC010000124">
    <property type="protein sequence ID" value="MBV7275459.1"/>
    <property type="molecule type" value="Genomic_DNA"/>
</dbReference>